<reference evidence="1" key="1">
    <citation type="submission" date="2023-06" db="EMBL/GenBank/DDBJ databases">
        <title>Genome-scale phylogeny and comparative genomics of the fungal order Sordariales.</title>
        <authorList>
            <consortium name="Lawrence Berkeley National Laboratory"/>
            <person name="Hensen N."/>
            <person name="Bonometti L."/>
            <person name="Westerberg I."/>
            <person name="Brannstrom I.O."/>
            <person name="Guillou S."/>
            <person name="Cros-Aarteil S."/>
            <person name="Calhoun S."/>
            <person name="Haridas S."/>
            <person name="Kuo A."/>
            <person name="Mondo S."/>
            <person name="Pangilinan J."/>
            <person name="Riley R."/>
            <person name="Labutti K."/>
            <person name="Andreopoulos B."/>
            <person name="Lipzen A."/>
            <person name="Chen C."/>
            <person name="Yanf M."/>
            <person name="Daum C."/>
            <person name="Ng V."/>
            <person name="Clum A."/>
            <person name="Steindorff A."/>
            <person name="Ohm R."/>
            <person name="Martin F."/>
            <person name="Silar P."/>
            <person name="Natvig D."/>
            <person name="Lalanne C."/>
            <person name="Gautier V."/>
            <person name="Ament-Velasquez S.L."/>
            <person name="Kruys A."/>
            <person name="Hutchinson M.I."/>
            <person name="Powell A.J."/>
            <person name="Barry K."/>
            <person name="Miller A.N."/>
            <person name="Grigoriev I.V."/>
            <person name="Debuchy R."/>
            <person name="Gladieux P."/>
            <person name="Thoren M.H."/>
            <person name="Johannesson H."/>
        </authorList>
    </citation>
    <scope>NUCLEOTIDE SEQUENCE</scope>
    <source>
        <strain evidence="1">SMH2532-1</strain>
    </source>
</reference>
<organism evidence="1 2">
    <name type="scientific">Cercophora newfieldiana</name>
    <dbReference type="NCBI Taxonomy" id="92897"/>
    <lineage>
        <taxon>Eukaryota</taxon>
        <taxon>Fungi</taxon>
        <taxon>Dikarya</taxon>
        <taxon>Ascomycota</taxon>
        <taxon>Pezizomycotina</taxon>
        <taxon>Sordariomycetes</taxon>
        <taxon>Sordariomycetidae</taxon>
        <taxon>Sordariales</taxon>
        <taxon>Lasiosphaeriaceae</taxon>
        <taxon>Cercophora</taxon>
    </lineage>
</organism>
<protein>
    <recommendedName>
        <fullName evidence="3">F-box domain-containing protein</fullName>
    </recommendedName>
</protein>
<evidence type="ECO:0008006" key="3">
    <source>
        <dbReference type="Google" id="ProtNLM"/>
    </source>
</evidence>
<comment type="caution">
    <text evidence="1">The sequence shown here is derived from an EMBL/GenBank/DDBJ whole genome shotgun (WGS) entry which is preliminary data.</text>
</comment>
<accession>A0AA39YM03</accession>
<dbReference type="Proteomes" id="UP001174936">
    <property type="component" value="Unassembled WGS sequence"/>
</dbReference>
<dbReference type="EMBL" id="JAULSV010000001">
    <property type="protein sequence ID" value="KAK0654864.1"/>
    <property type="molecule type" value="Genomic_DNA"/>
</dbReference>
<sequence>MPTLSDLPVELLIAICSHLWLDRRKDGQADVSRLSRTCTYFRNALQPLVFTSFVRPRSTDLQLAKLLRALVHRPDLAQNLKYFHLKWNDMIFLPVPDCDFINSLLIRLNIHLTDHRTSLLPVLDLVLLHAPNLVHLAAPLCYESKWRLDLLSTAGAARTPAQLPTLRFPHLRALGMMNPHILAHSSNDLSTAMAICGVAPQLENLYFSHDPKLCFDDDAFDDNGELDPDWDFNRDFPLLPSLRRVEFERGCSLPIRALRALLAAAVNLEAFHIHWSPVNELEPDWDLPEAAEMWRVLKTSKGTLKELKLDIYFGEGHVMEVGELGWSSLADFERLELLHVGPCALEVLEHAWLAQKGVATLDRFLENMLPEGIREIVLQGFDIQYVAHFSGVAEAISRGRFPALRSVVVAPIIMDGVGTNEPRDEEIFKAQRVFQGTRVRFDVDPTRALQFQEPSGAHNIQYF</sequence>
<evidence type="ECO:0000313" key="1">
    <source>
        <dbReference type="EMBL" id="KAK0654864.1"/>
    </source>
</evidence>
<dbReference type="AlphaFoldDB" id="A0AA39YM03"/>
<name>A0AA39YM03_9PEZI</name>
<proteinExistence type="predicted"/>
<keyword evidence="2" id="KW-1185">Reference proteome</keyword>
<dbReference type="CDD" id="cd09917">
    <property type="entry name" value="F-box_SF"/>
    <property type="match status" value="1"/>
</dbReference>
<evidence type="ECO:0000313" key="2">
    <source>
        <dbReference type="Proteomes" id="UP001174936"/>
    </source>
</evidence>
<gene>
    <name evidence="1" type="ORF">B0T16DRAFT_395785</name>
</gene>